<dbReference type="KEGG" id="mlr:MELLADRAFT_78627"/>
<feature type="region of interest" description="Disordered" evidence="1">
    <location>
        <begin position="1"/>
        <end position="34"/>
    </location>
</feature>
<evidence type="ECO:0000313" key="3">
    <source>
        <dbReference type="Proteomes" id="UP000001072"/>
    </source>
</evidence>
<feature type="compositionally biased region" description="Low complexity" evidence="1">
    <location>
        <begin position="316"/>
        <end position="328"/>
    </location>
</feature>
<dbReference type="AlphaFoldDB" id="F4RWN5"/>
<feature type="region of interest" description="Disordered" evidence="1">
    <location>
        <begin position="517"/>
        <end position="537"/>
    </location>
</feature>
<feature type="region of interest" description="Disordered" evidence="1">
    <location>
        <begin position="92"/>
        <end position="131"/>
    </location>
</feature>
<dbReference type="HOGENOM" id="CLU_507223_0_0_1"/>
<dbReference type="VEuPathDB" id="FungiDB:MELLADRAFT_78627"/>
<dbReference type="RefSeq" id="XP_007413660.1">
    <property type="nucleotide sequence ID" value="XM_007413598.1"/>
</dbReference>
<proteinExistence type="predicted"/>
<feature type="region of interest" description="Disordered" evidence="1">
    <location>
        <begin position="370"/>
        <end position="399"/>
    </location>
</feature>
<feature type="compositionally biased region" description="Polar residues" evidence="1">
    <location>
        <begin position="117"/>
        <end position="129"/>
    </location>
</feature>
<sequence length="537" mass="58621">MLLKFRRHIEEQRMGRTARGDMSPHHERGPSASTSVYLKPAPLIMKPNGLATSRPEAIKAVAVGRLPDSVEGDGHMGLGQNAPDQLRIKSSNAPRDKVPLRPLNAPLPRGAAPVQMRLSSPNSPTQPSTEPLKRTIEYNLPLASQSAHELAFPKQYQLPPITISHRLSVANLLNQSSVKADSRINSRDFGDAREAATSGGRRKRNSILRRDSCNDSRSKSLSRGSIGSVQLSTLRHQNQLETLAKLDGSLKITAPFTRRLQNQLEKLSKFEVSKEAAAPTEAQSQSKTATSPPSDNSRFSAPFLDVDTEEDDDSEGSTSPSDSSVPLDAAPPGFAETDSRRSSISTVESKASNNADSCYWSSNSLPGSYPGSPLPNVNNEASNETMSPTQRTTKHSLPPKISLSSLTTIEPFLKLPRPARLESYIGTNDSLLADWIDRSEIKGNSTAAKPHFENGDRENEKGTRDDGQILHHDHCSLTGLLTVEEDLGQNQDFASLAKILELHERIITAAPFLASKKNRNGRPSYVPFKSSRSPRRT</sequence>
<dbReference type="EMBL" id="GL883126">
    <property type="protein sequence ID" value="EGG03200.1"/>
    <property type="molecule type" value="Genomic_DNA"/>
</dbReference>
<feature type="compositionally biased region" description="Polar residues" evidence="1">
    <location>
        <begin position="377"/>
        <end position="391"/>
    </location>
</feature>
<reference evidence="3" key="1">
    <citation type="journal article" date="2011" name="Proc. Natl. Acad. Sci. U.S.A.">
        <title>Obligate biotrophy features unraveled by the genomic analysis of rust fungi.</title>
        <authorList>
            <person name="Duplessis S."/>
            <person name="Cuomo C.A."/>
            <person name="Lin Y.-C."/>
            <person name="Aerts A."/>
            <person name="Tisserant E."/>
            <person name="Veneault-Fourrey C."/>
            <person name="Joly D.L."/>
            <person name="Hacquard S."/>
            <person name="Amselem J."/>
            <person name="Cantarel B.L."/>
            <person name="Chiu R."/>
            <person name="Coutinho P.M."/>
            <person name="Feau N."/>
            <person name="Field M."/>
            <person name="Frey P."/>
            <person name="Gelhaye E."/>
            <person name="Goldberg J."/>
            <person name="Grabherr M.G."/>
            <person name="Kodira C.D."/>
            <person name="Kohler A."/>
            <person name="Kuees U."/>
            <person name="Lindquist E.A."/>
            <person name="Lucas S.M."/>
            <person name="Mago R."/>
            <person name="Mauceli E."/>
            <person name="Morin E."/>
            <person name="Murat C."/>
            <person name="Pangilinan J.L."/>
            <person name="Park R."/>
            <person name="Pearson M."/>
            <person name="Quesneville H."/>
            <person name="Rouhier N."/>
            <person name="Sakthikumar S."/>
            <person name="Salamov A.A."/>
            <person name="Schmutz J."/>
            <person name="Selles B."/>
            <person name="Shapiro H."/>
            <person name="Tanguay P."/>
            <person name="Tuskan G.A."/>
            <person name="Henrissat B."/>
            <person name="Van de Peer Y."/>
            <person name="Rouze P."/>
            <person name="Ellis J.G."/>
            <person name="Dodds P.N."/>
            <person name="Schein J.E."/>
            <person name="Zhong S."/>
            <person name="Hamelin R.C."/>
            <person name="Grigoriev I.V."/>
            <person name="Szabo L.J."/>
            <person name="Martin F."/>
        </authorList>
    </citation>
    <scope>NUCLEOTIDE SEQUENCE [LARGE SCALE GENOMIC DNA]</scope>
    <source>
        <strain evidence="3">98AG31 / pathotype 3-4-7</strain>
    </source>
</reference>
<evidence type="ECO:0000313" key="2">
    <source>
        <dbReference type="EMBL" id="EGG03200.1"/>
    </source>
</evidence>
<feature type="compositionally biased region" description="Basic and acidic residues" evidence="1">
    <location>
        <begin position="8"/>
        <end position="29"/>
    </location>
</feature>
<protein>
    <submittedName>
        <fullName evidence="2">Uncharacterized protein</fullName>
    </submittedName>
</protein>
<dbReference type="Proteomes" id="UP000001072">
    <property type="component" value="Unassembled WGS sequence"/>
</dbReference>
<accession>F4RWN5</accession>
<organism evidence="3">
    <name type="scientific">Melampsora larici-populina (strain 98AG31 / pathotype 3-4-7)</name>
    <name type="common">Poplar leaf rust fungus</name>
    <dbReference type="NCBI Taxonomy" id="747676"/>
    <lineage>
        <taxon>Eukaryota</taxon>
        <taxon>Fungi</taxon>
        <taxon>Dikarya</taxon>
        <taxon>Basidiomycota</taxon>
        <taxon>Pucciniomycotina</taxon>
        <taxon>Pucciniomycetes</taxon>
        <taxon>Pucciniales</taxon>
        <taxon>Melampsoraceae</taxon>
        <taxon>Melampsora</taxon>
    </lineage>
</organism>
<evidence type="ECO:0000256" key="1">
    <source>
        <dbReference type="SAM" id="MobiDB-lite"/>
    </source>
</evidence>
<gene>
    <name evidence="2" type="ORF">MELLADRAFT_78627</name>
</gene>
<feature type="compositionally biased region" description="Polar residues" evidence="1">
    <location>
        <begin position="342"/>
        <end position="357"/>
    </location>
</feature>
<dbReference type="GeneID" id="18933143"/>
<dbReference type="OrthoDB" id="10390406at2759"/>
<name>F4RWN5_MELLP</name>
<feature type="compositionally biased region" description="Polar residues" evidence="1">
    <location>
        <begin position="281"/>
        <end position="299"/>
    </location>
</feature>
<feature type="compositionally biased region" description="Acidic residues" evidence="1">
    <location>
        <begin position="306"/>
        <end position="315"/>
    </location>
</feature>
<feature type="region of interest" description="Disordered" evidence="1">
    <location>
        <begin position="275"/>
        <end position="357"/>
    </location>
</feature>
<dbReference type="InParanoid" id="F4RWN5"/>
<keyword evidence="3" id="KW-1185">Reference proteome</keyword>
<feature type="region of interest" description="Disordered" evidence="1">
    <location>
        <begin position="446"/>
        <end position="470"/>
    </location>
</feature>
<feature type="compositionally biased region" description="Basic and acidic residues" evidence="1">
    <location>
        <begin position="450"/>
        <end position="470"/>
    </location>
</feature>